<dbReference type="Pfam" id="PF11740">
    <property type="entry name" value="KfrA_N"/>
    <property type="match status" value="1"/>
</dbReference>
<accession>A0ABT8TXK0</accession>
<proteinExistence type="predicted"/>
<name>A0ABT8TXK0_9ACTN</name>
<evidence type="ECO:0000313" key="3">
    <source>
        <dbReference type="EMBL" id="MDO3397291.1"/>
    </source>
</evidence>
<protein>
    <submittedName>
        <fullName evidence="3">DNA-binding protein</fullName>
    </submittedName>
</protein>
<keyword evidence="4" id="KW-1185">Reference proteome</keyword>
<dbReference type="Proteomes" id="UP001168363">
    <property type="component" value="Unassembled WGS sequence"/>
</dbReference>
<dbReference type="RefSeq" id="WP_302709459.1">
    <property type="nucleotide sequence ID" value="NZ_JAULSC010000019.1"/>
</dbReference>
<dbReference type="EMBL" id="JAULSC010000019">
    <property type="protein sequence ID" value="MDO3397291.1"/>
    <property type="molecule type" value="Genomic_DNA"/>
</dbReference>
<evidence type="ECO:0000259" key="2">
    <source>
        <dbReference type="Pfam" id="PF11740"/>
    </source>
</evidence>
<sequence length="187" mass="20147">MAELTPEERAMHAAEALATDGHQVSARAVRERAGVSMAVAAAAAKAWNAGAAAAPEAPELPSALLTRFEATWREAFLAARAEFDAERSALHEEAQTEVARLTEIVINLEHELDEQRSTAKDAAAQAAKELKELRDRLEAEIREQAALVATERSRADKAEGALEAVTAERDRLLSEIDALRAGETKKA</sequence>
<reference evidence="3" key="1">
    <citation type="submission" date="2023-06" db="EMBL/GenBank/DDBJ databases">
        <title>Genome sequence of Nocardioides sp. SOB44.</title>
        <authorList>
            <person name="Zhang G."/>
        </authorList>
    </citation>
    <scope>NUCLEOTIDE SEQUENCE</scope>
    <source>
        <strain evidence="3">SOB44</strain>
    </source>
</reference>
<keyword evidence="1" id="KW-0175">Coiled coil</keyword>
<evidence type="ECO:0000256" key="1">
    <source>
        <dbReference type="SAM" id="Coils"/>
    </source>
</evidence>
<organism evidence="3 4">
    <name type="scientific">Nocardioides cremeus</name>
    <dbReference type="NCBI Taxonomy" id="3058044"/>
    <lineage>
        <taxon>Bacteria</taxon>
        <taxon>Bacillati</taxon>
        <taxon>Actinomycetota</taxon>
        <taxon>Actinomycetes</taxon>
        <taxon>Propionibacteriales</taxon>
        <taxon>Nocardioidaceae</taxon>
        <taxon>Nocardioides</taxon>
    </lineage>
</organism>
<keyword evidence="3" id="KW-0238">DNA-binding</keyword>
<comment type="caution">
    <text evidence="3">The sequence shown here is derived from an EMBL/GenBank/DDBJ whole genome shotgun (WGS) entry which is preliminary data.</text>
</comment>
<gene>
    <name evidence="3" type="ORF">QWJ41_16320</name>
</gene>
<dbReference type="InterPro" id="IPR021104">
    <property type="entry name" value="KfrA_DNA-bd_N"/>
</dbReference>
<evidence type="ECO:0000313" key="4">
    <source>
        <dbReference type="Proteomes" id="UP001168363"/>
    </source>
</evidence>
<feature type="domain" description="KfrA N-terminal DNA-binding" evidence="2">
    <location>
        <begin position="9"/>
        <end position="104"/>
    </location>
</feature>
<dbReference type="GO" id="GO:0003677">
    <property type="term" value="F:DNA binding"/>
    <property type="evidence" value="ECO:0007669"/>
    <property type="project" value="UniProtKB-KW"/>
</dbReference>
<feature type="coiled-coil region" evidence="1">
    <location>
        <begin position="91"/>
        <end position="182"/>
    </location>
</feature>